<protein>
    <submittedName>
        <fullName evidence="1">Uncharacterized protein</fullName>
    </submittedName>
</protein>
<evidence type="ECO:0000313" key="1">
    <source>
        <dbReference type="EMBL" id="QHT99112.1"/>
    </source>
</evidence>
<sequence>MNTFVFVIKQKYHNRYQTNIDNFWGIGDIIRSIYGVYKLSLKYNFKLIVDISHHPISKFLIHNDHEYSSIVNETIDTIKFYALNEIDIIKELKDKKIIYIGLHYGLEAYESNEYEKEAQEFIKNILQPTKEFMIEFDKINNNISFENLNIIHFRLGDEELVRNIVNTDNYDVYYSKILHYKSDNTLLFSDSSKFKKYIKNKDDIKMLENEIGHIGYEKSYDKIKNTLIEYFLLTKASKIYTYTIYGWASGFIKSINKIYDVPIILI</sequence>
<reference evidence="1" key="1">
    <citation type="journal article" date="2020" name="Nature">
        <title>Giant virus diversity and host interactions through global metagenomics.</title>
        <authorList>
            <person name="Schulz F."/>
            <person name="Roux S."/>
            <person name="Paez-Espino D."/>
            <person name="Jungbluth S."/>
            <person name="Walsh D.A."/>
            <person name="Denef V.J."/>
            <person name="McMahon K.D."/>
            <person name="Konstantinidis K.T."/>
            <person name="Eloe-Fadrosh E.A."/>
            <person name="Kyrpides N.C."/>
            <person name="Woyke T."/>
        </authorList>
    </citation>
    <scope>NUCLEOTIDE SEQUENCE</scope>
    <source>
        <strain evidence="1">GVMAG-M-3300025695-21</strain>
    </source>
</reference>
<name>A0A6C0J1B2_9ZZZZ</name>
<dbReference type="AlphaFoldDB" id="A0A6C0J1B2"/>
<dbReference type="EMBL" id="MN740302">
    <property type="protein sequence ID" value="QHT99112.1"/>
    <property type="molecule type" value="Genomic_DNA"/>
</dbReference>
<accession>A0A6C0J1B2</accession>
<organism evidence="1">
    <name type="scientific">viral metagenome</name>
    <dbReference type="NCBI Taxonomy" id="1070528"/>
    <lineage>
        <taxon>unclassified sequences</taxon>
        <taxon>metagenomes</taxon>
        <taxon>organismal metagenomes</taxon>
    </lineage>
</organism>
<proteinExistence type="predicted"/>